<dbReference type="Gene3D" id="3.40.50.10090">
    <property type="match status" value="2"/>
</dbReference>
<dbReference type="Proteomes" id="UP000325292">
    <property type="component" value="Chromosome"/>
</dbReference>
<keyword evidence="3" id="KW-1185">Reference proteome</keyword>
<name>A0ABM6RSK7_9FIRM</name>
<dbReference type="EMBL" id="CP019454">
    <property type="protein sequence ID" value="AUW94229.1"/>
    <property type="molecule type" value="Genomic_DNA"/>
</dbReference>
<accession>A0ABM6RSK7</accession>
<reference evidence="2 3" key="1">
    <citation type="journal article" date="2019" name="Sci. Rep.">
        <title>Sulfobacillus thermotolerans: new insights into resistance and metabolic capacities of acidophilic chemolithotrophs.</title>
        <authorList>
            <person name="Panyushkina A.E."/>
            <person name="Babenko V.V."/>
            <person name="Nikitina A.S."/>
            <person name="Selezneva O.V."/>
            <person name="Tsaplina I.A."/>
            <person name="Letarova M.A."/>
            <person name="Kostryukova E.S."/>
            <person name="Letarov A.V."/>
        </authorList>
    </citation>
    <scope>NUCLEOTIDE SEQUENCE [LARGE SCALE GENOMIC DNA]</scope>
    <source>
        <strain evidence="2 3">Kr1</strain>
    </source>
</reference>
<organism evidence="2 3">
    <name type="scientific">Sulfobacillus thermotolerans</name>
    <dbReference type="NCBI Taxonomy" id="338644"/>
    <lineage>
        <taxon>Bacteria</taxon>
        <taxon>Bacillati</taxon>
        <taxon>Bacillota</taxon>
        <taxon>Clostridia</taxon>
        <taxon>Eubacteriales</taxon>
        <taxon>Clostridiales Family XVII. Incertae Sedis</taxon>
        <taxon>Sulfobacillus</taxon>
    </lineage>
</organism>
<protein>
    <recommendedName>
        <fullName evidence="1">Tetrapyrrole biosynthesis uroporphyrinogen III synthase domain-containing protein</fullName>
    </recommendedName>
</protein>
<gene>
    <name evidence="2" type="ORF">BXT84_09940</name>
</gene>
<dbReference type="PANTHER" id="PTHR40082:SF1">
    <property type="entry name" value="BLR5956 PROTEIN"/>
    <property type="match status" value="1"/>
</dbReference>
<dbReference type="SUPFAM" id="SSF53790">
    <property type="entry name" value="Tetrapyrrole methylase"/>
    <property type="match status" value="1"/>
</dbReference>
<dbReference type="PANTHER" id="PTHR40082">
    <property type="entry name" value="BLR5956 PROTEIN"/>
    <property type="match status" value="1"/>
</dbReference>
<dbReference type="InterPro" id="IPR039793">
    <property type="entry name" value="UROS/Hem4"/>
</dbReference>
<proteinExistence type="predicted"/>
<feature type="domain" description="Tetrapyrrole biosynthesis uroporphyrinogen III synthase" evidence="1">
    <location>
        <begin position="205"/>
        <end position="430"/>
    </location>
</feature>
<sequence>MARVYFIGAGPAGVRWITQQGWDILARVDVALVTDQAVPEGEWPWPAQAEHITADEVISRLKHWTDQDRTVAVLVPESPAHHPLLPTWVTWVQERRQLGAVVPGIWRMTAVLDTEGFTLAKPLEAVEPAQHLQIATYTLSADTTTWAYGAPGQWRQIGNDEMDFKAWLTVKTPASVAPSLWFSRRPLAGRTVMLLRAGRAAARARERLEEYGATVLLAPVSAVTDPVSWEAVDEAITHLERFDWVIFTSQEAVSRFFSAMRRLRLDIRKLSAQIAVVGPQTAAAVQDYGIYPSLMPDEEYSQEGLAERLASLPLLGKGILLPGGNLNRSYLKDFLMQQGALVTSIALYQNLLVPLSPAVAKRVAAHDIDAVFYTASSAVEHLWEPHPELREALRQTQAVSIGPLTTRTLHHYVVGEILEAETSSMEAMVEALVRHYQTHR</sequence>
<dbReference type="InterPro" id="IPR035996">
    <property type="entry name" value="4pyrrol_Methylase_sf"/>
</dbReference>
<dbReference type="Pfam" id="PF02602">
    <property type="entry name" value="HEM4"/>
    <property type="match status" value="1"/>
</dbReference>
<evidence type="ECO:0000313" key="3">
    <source>
        <dbReference type="Proteomes" id="UP000325292"/>
    </source>
</evidence>
<evidence type="ECO:0000259" key="1">
    <source>
        <dbReference type="Pfam" id="PF02602"/>
    </source>
</evidence>
<dbReference type="SUPFAM" id="SSF69618">
    <property type="entry name" value="HemD-like"/>
    <property type="match status" value="1"/>
</dbReference>
<dbReference type="CDD" id="cd06578">
    <property type="entry name" value="HemD"/>
    <property type="match status" value="1"/>
</dbReference>
<evidence type="ECO:0000313" key="2">
    <source>
        <dbReference type="EMBL" id="AUW94229.1"/>
    </source>
</evidence>
<dbReference type="InterPro" id="IPR036108">
    <property type="entry name" value="4pyrrol_syn_uPrphyn_synt_sf"/>
</dbReference>
<dbReference type="InterPro" id="IPR003754">
    <property type="entry name" value="4pyrrol_synth_uPrphyn_synth"/>
</dbReference>